<dbReference type="SUPFAM" id="SSF51126">
    <property type="entry name" value="Pectin lyase-like"/>
    <property type="match status" value="1"/>
</dbReference>
<evidence type="ECO:0000259" key="1">
    <source>
        <dbReference type="Pfam" id="PF21882"/>
    </source>
</evidence>
<dbReference type="InterPro" id="IPR012334">
    <property type="entry name" value="Pectin_lyas_fold"/>
</dbReference>
<dbReference type="InterPro" id="IPR054075">
    <property type="entry name" value="Gp53-like_C"/>
</dbReference>
<protein>
    <recommendedName>
        <fullName evidence="1">Putative tail fiber protein gp53-like C-terminal domain-containing protein</fullName>
    </recommendedName>
</protein>
<reference evidence="2 3" key="1">
    <citation type="submission" date="2014-01" db="EMBL/GenBank/DDBJ databases">
        <authorList>
            <person name="Zuccon D."/>
        </authorList>
    </citation>
    <scope>NUCLEOTIDE SEQUENCE [LARGE SCALE GENOMIC DNA]</scope>
    <source>
        <strain evidence="2 3">Y31</strain>
    </source>
</reference>
<feature type="domain" description="Putative tail fiber protein gp53-like C-terminal" evidence="1">
    <location>
        <begin position="750"/>
        <end position="826"/>
    </location>
</feature>
<dbReference type="Proteomes" id="UP000078358">
    <property type="component" value="Unassembled WGS sequence"/>
</dbReference>
<dbReference type="RefSeq" id="WP_064317898.1">
    <property type="nucleotide sequence ID" value="NZ_JACI01000001.1"/>
</dbReference>
<evidence type="ECO:0000313" key="2">
    <source>
        <dbReference type="EMBL" id="OAQ15787.1"/>
    </source>
</evidence>
<dbReference type="InterPro" id="IPR006626">
    <property type="entry name" value="PbH1"/>
</dbReference>
<evidence type="ECO:0000313" key="3">
    <source>
        <dbReference type="Proteomes" id="UP000078358"/>
    </source>
</evidence>
<dbReference type="Gene3D" id="2.60.40.3940">
    <property type="match status" value="1"/>
</dbReference>
<dbReference type="PATRIC" id="fig|1261658.3.peg.72"/>
<dbReference type="Gene3D" id="2.160.20.10">
    <property type="entry name" value="Single-stranded right-handed beta-helix, Pectin lyase-like"/>
    <property type="match status" value="1"/>
</dbReference>
<dbReference type="AlphaFoldDB" id="A0A179D204"/>
<dbReference type="SMART" id="SM00710">
    <property type="entry name" value="PbH1"/>
    <property type="match status" value="5"/>
</dbReference>
<dbReference type="Pfam" id="PF21882">
    <property type="entry name" value="Gp53-like_C"/>
    <property type="match status" value="1"/>
</dbReference>
<name>A0A179D204_BIBTR</name>
<accession>A0A179D204</accession>
<proteinExistence type="predicted"/>
<organism evidence="2 3">
    <name type="scientific">Bibersteinia trehalosi Y31</name>
    <dbReference type="NCBI Taxonomy" id="1261658"/>
    <lineage>
        <taxon>Bacteria</taxon>
        <taxon>Pseudomonadati</taxon>
        <taxon>Pseudomonadota</taxon>
        <taxon>Gammaproteobacteria</taxon>
        <taxon>Pasteurellales</taxon>
        <taxon>Pasteurellaceae</taxon>
        <taxon>Bibersteinia</taxon>
    </lineage>
</organism>
<sequence>MANFRKEAIWHDGIYQLKRTDPVVGGEGGTSNKPLKELADRTEYLNQRIDDFNDAITAPDGYRVVGQAESVAELRTVEPTEPNQHILVRSYYEGMNKGGGTFYHDATDTTSADDGGVVIVTAGGNRWKRINTQVLTLDQFGVKPKTESAALINAAIKAVDSGGWVIVPHGEYLVGDEIKLKANMGFFGIGNPTIKSVDGTSPLQNTITTINNDRSYHSNYVDNITVKDLTIDGNWQNRSNSISAANQGCCLKIVTARNFLVENVTAKNGVLHCFDVAASNYFDDGNINHTAEGPSEYGIFRNCKAYNSKRDDAFTTHNSGFIKFENCYAEFDRSLYEKNLQVNNHGFEADEGSYNIHFLNCYTKGYFSGYQVKGHDTTMPAHNVVIENCVSDNCTLGIQIVHIGVSAVKDGQTHCAENVIVKNHTIKNLVPTPNVDYPTQFIRIRGYWNVRVDNLVTENSGNAYIAILEEANNIVIDGVELLTASTATQGALIWVYSSSIGRVDVRNVVSKVPQPVPIVQKSSRSNIINIDGIYAKGALNGAPLVKISVNHGDSIRNIGASINWSSKVQVINENNAELGSDTVEVELSNRGIFTLSGGTSVDSLAGFSGCYYHHKSGYTYIYDTATASYIRQQRKIDSGLVVKKDSTWENPALHFSGFNNSDSHIVSDKGKYIRFGQIDDEGVITETVGISTNGWLVPLVDNQYKLGQSNLKWAELLVTPPLDSNGDIGVTTRWVRSLFPQSLTGNGWQKLSGGLIIQWGTYNANAESTFNFPIAFTRECFVVIPVDYNTSGSNLVDLTGTNKTATSFQILSQGGDIGVFSMVAIGV</sequence>
<dbReference type="EMBL" id="JACI01000001">
    <property type="protein sequence ID" value="OAQ15787.1"/>
    <property type="molecule type" value="Genomic_DNA"/>
</dbReference>
<gene>
    <name evidence="2" type="ORF">F480_00355</name>
</gene>
<comment type="caution">
    <text evidence="2">The sequence shown here is derived from an EMBL/GenBank/DDBJ whole genome shotgun (WGS) entry which is preliminary data.</text>
</comment>
<dbReference type="InterPro" id="IPR011050">
    <property type="entry name" value="Pectin_lyase_fold/virulence"/>
</dbReference>